<dbReference type="InterPro" id="IPR003347">
    <property type="entry name" value="JmjC_dom"/>
</dbReference>
<dbReference type="OrthoDB" id="5324497at2759"/>
<dbReference type="EMBL" id="JAGHQL010000067">
    <property type="protein sequence ID" value="KAH0541821.1"/>
    <property type="molecule type" value="Genomic_DNA"/>
</dbReference>
<reference evidence="2" key="1">
    <citation type="submission" date="2021-03" db="EMBL/GenBank/DDBJ databases">
        <title>Comparative genomics and phylogenomic investigation of the class Geoglossomycetes provide insights into ecological specialization and systematics.</title>
        <authorList>
            <person name="Melie T."/>
            <person name="Pirro S."/>
            <person name="Miller A.N."/>
            <person name="Quandt A."/>
        </authorList>
    </citation>
    <scope>NUCLEOTIDE SEQUENCE</scope>
    <source>
        <strain evidence="2">GBOQ0MN5Z8</strain>
    </source>
</reference>
<accession>A0A9P8I6P1</accession>
<protein>
    <recommendedName>
        <fullName evidence="1">JmjC domain-containing protein</fullName>
    </recommendedName>
</protein>
<dbReference type="Proteomes" id="UP000698800">
    <property type="component" value="Unassembled WGS sequence"/>
</dbReference>
<dbReference type="Gene3D" id="2.60.120.650">
    <property type="entry name" value="Cupin"/>
    <property type="match status" value="1"/>
</dbReference>
<dbReference type="SUPFAM" id="SSF51197">
    <property type="entry name" value="Clavaminate synthase-like"/>
    <property type="match status" value="1"/>
</dbReference>
<keyword evidence="3" id="KW-1185">Reference proteome</keyword>
<name>A0A9P8I6P1_9PEZI</name>
<evidence type="ECO:0000313" key="3">
    <source>
        <dbReference type="Proteomes" id="UP000698800"/>
    </source>
</evidence>
<evidence type="ECO:0000313" key="2">
    <source>
        <dbReference type="EMBL" id="KAH0541821.1"/>
    </source>
</evidence>
<dbReference type="PROSITE" id="PS51184">
    <property type="entry name" value="JMJC"/>
    <property type="match status" value="1"/>
</dbReference>
<evidence type="ECO:0000259" key="1">
    <source>
        <dbReference type="PROSITE" id="PS51184"/>
    </source>
</evidence>
<organism evidence="2 3">
    <name type="scientific">Glutinoglossum americanum</name>
    <dbReference type="NCBI Taxonomy" id="1670608"/>
    <lineage>
        <taxon>Eukaryota</taxon>
        <taxon>Fungi</taxon>
        <taxon>Dikarya</taxon>
        <taxon>Ascomycota</taxon>
        <taxon>Pezizomycotina</taxon>
        <taxon>Geoglossomycetes</taxon>
        <taxon>Geoglossales</taxon>
        <taxon>Geoglossaceae</taxon>
        <taxon>Glutinoglossum</taxon>
    </lineage>
</organism>
<dbReference type="AlphaFoldDB" id="A0A9P8I6P1"/>
<feature type="domain" description="JmjC" evidence="1">
    <location>
        <begin position="1"/>
        <end position="132"/>
    </location>
</feature>
<proteinExistence type="predicted"/>
<comment type="caution">
    <text evidence="2">The sequence shown here is derived from an EMBL/GenBank/DDBJ whole genome shotgun (WGS) entry which is preliminary data.</text>
</comment>
<sequence length="195" mass="22032">MQFLSQLKSHAGRQVGSLSKVEKWHLLGQKGSGSIAHQDHCGFWTWIKVEKGRNLWLICQLSNDDQEKFAKYGPTFTGGKWFYTWLEAGDILIMPPGTVHAVFTPVDTLCTGGNGWSKAHMGDTMRSIAFEKMHPRVTNDKPVPQLNGLLQEASRGMGDEDSDAEFGGEERKREFREYRKVRISNISAVLQQLYS</sequence>
<gene>
    <name evidence="2" type="ORF">FGG08_003704</name>
</gene>